<gene>
    <name evidence="22" type="ORF">ANDGO_07992</name>
</gene>
<dbReference type="GO" id="GO:0005524">
    <property type="term" value="F:ATP binding"/>
    <property type="evidence" value="ECO:0007669"/>
    <property type="project" value="UniProtKB-UniRule"/>
</dbReference>
<dbReference type="EMBL" id="VRVR01000050">
    <property type="protein sequence ID" value="KAF0852238.1"/>
    <property type="molecule type" value="Genomic_DNA"/>
</dbReference>
<feature type="domain" description="Toprim" evidence="20">
    <location>
        <begin position="479"/>
        <end position="596"/>
    </location>
</feature>
<evidence type="ECO:0000256" key="3">
    <source>
        <dbReference type="ARBA" id="ARBA00001946"/>
    </source>
</evidence>
<dbReference type="FunFam" id="3.90.199.10:FF:000002">
    <property type="entry name" value="DNA topoisomerase 2"/>
    <property type="match status" value="1"/>
</dbReference>
<protein>
    <recommendedName>
        <fullName evidence="8 19">DNA topoisomerase 2</fullName>
        <ecNumber evidence="7 19">5.6.2.2</ecNumber>
    </recommendedName>
</protein>
<dbReference type="PROSITE" id="PS52040">
    <property type="entry name" value="TOPO_IIA"/>
    <property type="match status" value="1"/>
</dbReference>
<keyword evidence="10 19" id="KW-0547">Nucleotide-binding</keyword>
<evidence type="ECO:0000256" key="7">
    <source>
        <dbReference type="ARBA" id="ARBA00012895"/>
    </source>
</evidence>
<comment type="function">
    <text evidence="17 19">Control of topological states of DNA by transient breakage and subsequent rejoining of DNA strands. Topoisomerase II makes double-strand breaks.</text>
</comment>
<dbReference type="InterPro" id="IPR003594">
    <property type="entry name" value="HATPase_dom"/>
</dbReference>
<dbReference type="PRINTS" id="PR01158">
    <property type="entry name" value="TOPISMRASEII"/>
</dbReference>
<dbReference type="InterPro" id="IPR013758">
    <property type="entry name" value="Topo_IIA_A/C_ab"/>
</dbReference>
<dbReference type="SUPFAM" id="SSF55874">
    <property type="entry name" value="ATPase domain of HSP90 chaperone/DNA topoisomerase II/histidine kinase"/>
    <property type="match status" value="1"/>
</dbReference>
<dbReference type="PANTHER" id="PTHR10169:SF38">
    <property type="entry name" value="DNA TOPOISOMERASE 2"/>
    <property type="match status" value="1"/>
</dbReference>
<dbReference type="Pfam" id="PF00521">
    <property type="entry name" value="DNA_topoisoIV"/>
    <property type="match status" value="1"/>
</dbReference>
<dbReference type="PRINTS" id="PR00418">
    <property type="entry name" value="TPI2FAMILY"/>
</dbReference>
<sequence length="1186" mass="133247">MLRLFSVLPCSAALGRRCGLGTRRFSVAKSKSFEEVYEKKTQIEHILLRPDTYVGSTEISEQDAYILNRRNEVEYKKIKYVPALYKIVDEVLVNAVDNFRRPNTGTTEVRVSIDDVTGRVTVYNNGKGVPVVIHQKEGIYIPELVFGHLLTGSNFDDSESKFTGGRNGFGAKLTNVFSTEFALRTADSVHGIAYSQLWKSNMRVCDRPLLETQKRGLSDFTEVSFLPDFEKLGIRRDPISFLKNGTLGLLRRRVMDLAACNRGLHVVLNDEPVGIAGFEEYVSMYYRSENQHRATRRNVDATEQVVEDTGPATFAYARLNNLWEIAIGSPIQQPSISFCNSIFTSRGGTHVSEIFDQIATRLVELLAKKHRLRISKPALKNQLSIFVNAMVPNPAFDSQTKETLMTKPATFETDAAISDSVFNRLIASSSVVDELVSVFKTKQLIELDKKASTRGKVRLKGVEKLEDANWAGTSQGWECSLILTEGDSAKALAVAGLSVVGRDRYGVFPLKGKLVNVRDASFESILKNEELNQIKTILGLSHSCAYETEEQRRTLRYGRVVLMCDQDHDGSHIKGLFINMLHHYWPALLRCGTFLEEFITPIIKVTKGSSSLEFFTIPQYEMWRSEVGEGVASGYRIKYYKGLGTNTSEEGKRYFRNLDKLRIAFRYEGQQDDARIQLAFDKTKADDRKEWLSSLQPDTFVDHSAGFVTFREFVDRELILFSHANNVRAIPNVIDGLKPGQRKILYACFKKNLVQEMKVAQLSGYVAEQTQYHHGEQSLQGTIVNMAQDYVGSGNNLNLLDPNGQFGTRLSGGSDAASSRYIFTRLNSVTRLLFRPEDDAILDPRVEDGETVEPMFFVPIIPMLLVNGGQGVGTGYSTDIPSYNPMDILDNVVRMLSGLEPIPMHPFFRGFKGSIVPTPTPGRYITRGLYKVTSPVAVEITELPVGRWIQDYKQVLEGLPNVSQVEEFHTDIEVHFRIKFDRKSLTQLLSNEGEFLRTLKLESPISTTNMHAFSADASSIRRFSSSLDILKEYFPIRLQYYGKRKLRMLSDLSAAIRTLAAKVQFVDSVCSGTVTLVGVPKKGVLEAVRTCLISRDPLLHDISDAEIDSLLSLPLSSLTSERKMQLEKDFESKKADFEMIKNTTPQKMWSRDLAELKKMLVKMGFRSSLMAVRSSDSQQSAGDSLA</sequence>
<evidence type="ECO:0000256" key="17">
    <source>
        <dbReference type="ARBA" id="ARBA00053943"/>
    </source>
</evidence>
<evidence type="ECO:0000256" key="14">
    <source>
        <dbReference type="ARBA" id="ARBA00023125"/>
    </source>
</evidence>
<dbReference type="Proteomes" id="UP000799049">
    <property type="component" value="Unassembled WGS sequence"/>
</dbReference>
<evidence type="ECO:0000256" key="2">
    <source>
        <dbReference type="ARBA" id="ARBA00001913"/>
    </source>
</evidence>
<dbReference type="InterPro" id="IPR013506">
    <property type="entry name" value="Topo_IIA_bsu_dom2"/>
</dbReference>
<evidence type="ECO:0000259" key="21">
    <source>
        <dbReference type="PROSITE" id="PS52040"/>
    </source>
</evidence>
<dbReference type="InterPro" id="IPR018522">
    <property type="entry name" value="TopoIIA_CS"/>
</dbReference>
<dbReference type="GO" id="GO:0005634">
    <property type="term" value="C:nucleus"/>
    <property type="evidence" value="ECO:0007669"/>
    <property type="project" value="UniProtKB-SubCell"/>
</dbReference>
<evidence type="ECO:0000259" key="20">
    <source>
        <dbReference type="PROSITE" id="PS50880"/>
    </source>
</evidence>
<keyword evidence="14 18" id="KW-0238">DNA-binding</keyword>
<dbReference type="GO" id="GO:0000712">
    <property type="term" value="P:resolution of meiotic recombination intermediates"/>
    <property type="evidence" value="ECO:0007669"/>
    <property type="project" value="TreeGrafter"/>
</dbReference>
<proteinExistence type="inferred from homology"/>
<dbReference type="EC" id="5.6.2.2" evidence="7 19"/>
<dbReference type="GO" id="GO:0046872">
    <property type="term" value="F:metal ion binding"/>
    <property type="evidence" value="ECO:0007669"/>
    <property type="project" value="UniProtKB-KW"/>
</dbReference>
<dbReference type="SUPFAM" id="SSF56719">
    <property type="entry name" value="Type II DNA topoisomerase"/>
    <property type="match status" value="1"/>
</dbReference>
<evidence type="ECO:0000256" key="10">
    <source>
        <dbReference type="ARBA" id="ARBA00022741"/>
    </source>
</evidence>
<evidence type="ECO:0000313" key="22">
    <source>
        <dbReference type="EMBL" id="KAF0852238.1"/>
    </source>
</evidence>
<keyword evidence="23" id="KW-1185">Reference proteome</keyword>
<organism evidence="22 23">
    <name type="scientific">Andalucia godoyi</name>
    <name type="common">Flagellate</name>
    <dbReference type="NCBI Taxonomy" id="505711"/>
    <lineage>
        <taxon>Eukaryota</taxon>
        <taxon>Discoba</taxon>
        <taxon>Jakobida</taxon>
        <taxon>Andalucina</taxon>
        <taxon>Andaluciidae</taxon>
        <taxon>Andalucia</taxon>
    </lineage>
</organism>
<evidence type="ECO:0000256" key="13">
    <source>
        <dbReference type="ARBA" id="ARBA00023029"/>
    </source>
</evidence>
<comment type="cofactor">
    <cofactor evidence="3">
        <name>Mg(2+)</name>
        <dbReference type="ChEBI" id="CHEBI:18420"/>
    </cofactor>
</comment>
<reference evidence="22" key="1">
    <citation type="submission" date="2019-09" db="EMBL/GenBank/DDBJ databases">
        <title>The Mitochondrial Proteome of the Jakobid, Andalucia godoyi, a Protist With the Most Gene-Rich and Bacteria-Like Mitochondrial Genome.</title>
        <authorList>
            <person name="Gray M.W."/>
            <person name="Burger G."/>
            <person name="Derelle R."/>
            <person name="Klimes V."/>
            <person name="Leger M."/>
            <person name="Sarrasin M."/>
            <person name="Vlcek C."/>
            <person name="Roger A.J."/>
            <person name="Elias M."/>
            <person name="Lang B.F."/>
        </authorList>
    </citation>
    <scope>NUCLEOTIDE SEQUENCE</scope>
    <source>
        <strain evidence="22">And28</strain>
    </source>
</reference>
<dbReference type="FunFam" id="3.40.50.670:FF:000001">
    <property type="entry name" value="DNA topoisomerase 2"/>
    <property type="match status" value="2"/>
</dbReference>
<dbReference type="InterPro" id="IPR006171">
    <property type="entry name" value="TOPRIM_dom"/>
</dbReference>
<dbReference type="Pfam" id="PF16898">
    <property type="entry name" value="TOPRIM_C"/>
    <property type="match status" value="1"/>
</dbReference>
<dbReference type="Pfam" id="PF02518">
    <property type="entry name" value="HATPase_c"/>
    <property type="match status" value="1"/>
</dbReference>
<evidence type="ECO:0000256" key="12">
    <source>
        <dbReference type="ARBA" id="ARBA00022842"/>
    </source>
</evidence>
<dbReference type="InterPro" id="IPR001154">
    <property type="entry name" value="TopoII_euk"/>
</dbReference>
<dbReference type="InterPro" id="IPR002205">
    <property type="entry name" value="Topo_IIA_dom_A"/>
</dbReference>
<dbReference type="SMART" id="SM00433">
    <property type="entry name" value="TOP2c"/>
    <property type="match status" value="1"/>
</dbReference>
<dbReference type="AlphaFoldDB" id="A0A8K0F1Y1"/>
<dbReference type="InterPro" id="IPR034157">
    <property type="entry name" value="TOPRIM_TopoII"/>
</dbReference>
<dbReference type="GO" id="GO:0000819">
    <property type="term" value="P:sister chromatid segregation"/>
    <property type="evidence" value="ECO:0007669"/>
    <property type="project" value="TreeGrafter"/>
</dbReference>
<dbReference type="GO" id="GO:0003918">
    <property type="term" value="F:DNA topoisomerase type II (double strand cut, ATP-hydrolyzing) activity"/>
    <property type="evidence" value="ECO:0007669"/>
    <property type="project" value="UniProtKB-UniRule"/>
</dbReference>
<comment type="subcellular location">
    <subcellularLocation>
        <location evidence="4">Nucleus</location>
    </subcellularLocation>
</comment>
<keyword evidence="16" id="KW-0539">Nucleus</keyword>
<dbReference type="InterPro" id="IPR013760">
    <property type="entry name" value="Topo_IIA-like_dom_sf"/>
</dbReference>
<dbReference type="CDD" id="cd03365">
    <property type="entry name" value="TOPRIM_TopoIIA"/>
    <property type="match status" value="1"/>
</dbReference>
<evidence type="ECO:0000256" key="5">
    <source>
        <dbReference type="ARBA" id="ARBA00011080"/>
    </source>
</evidence>
<evidence type="ECO:0000256" key="16">
    <source>
        <dbReference type="ARBA" id="ARBA00023242"/>
    </source>
</evidence>
<dbReference type="GO" id="GO:0003677">
    <property type="term" value="F:DNA binding"/>
    <property type="evidence" value="ECO:0007669"/>
    <property type="project" value="UniProtKB-UniRule"/>
</dbReference>
<dbReference type="InterPro" id="IPR020568">
    <property type="entry name" value="Ribosomal_Su5_D2-typ_SF"/>
</dbReference>
<dbReference type="PROSITE" id="PS50880">
    <property type="entry name" value="TOPRIM"/>
    <property type="match status" value="1"/>
</dbReference>
<dbReference type="PROSITE" id="PS00177">
    <property type="entry name" value="TOPOISOMERASE_II"/>
    <property type="match status" value="1"/>
</dbReference>
<evidence type="ECO:0000256" key="9">
    <source>
        <dbReference type="ARBA" id="ARBA00022723"/>
    </source>
</evidence>
<dbReference type="InterPro" id="IPR014721">
    <property type="entry name" value="Ribsml_uS5_D2-typ_fold_subgr"/>
</dbReference>
<dbReference type="Pfam" id="PF01751">
    <property type="entry name" value="Toprim"/>
    <property type="match status" value="1"/>
</dbReference>
<evidence type="ECO:0000313" key="23">
    <source>
        <dbReference type="Proteomes" id="UP000799049"/>
    </source>
</evidence>
<evidence type="ECO:0000256" key="6">
    <source>
        <dbReference type="ARBA" id="ARBA00011738"/>
    </source>
</evidence>
<dbReference type="Gene3D" id="3.30.1360.40">
    <property type="match status" value="1"/>
</dbReference>
<dbReference type="Gene3D" id="3.30.565.10">
    <property type="entry name" value="Histidine kinase-like ATPase, C-terminal domain"/>
    <property type="match status" value="1"/>
</dbReference>
<name>A0A8K0F1Y1_ANDGO</name>
<feature type="active site" description="O-(5'-phospho-DNA)-tyrosine intermediate" evidence="18">
    <location>
        <position position="821"/>
    </location>
</feature>
<dbReference type="GO" id="GO:0006265">
    <property type="term" value="P:DNA topological change"/>
    <property type="evidence" value="ECO:0007669"/>
    <property type="project" value="UniProtKB-UniRule"/>
</dbReference>
<dbReference type="Gene3D" id="3.30.230.10">
    <property type="match status" value="1"/>
</dbReference>
<accession>A0A8K0F1Y1</accession>
<comment type="similarity">
    <text evidence="5 19">Belongs to the type II topoisomerase family.</text>
</comment>
<evidence type="ECO:0000256" key="15">
    <source>
        <dbReference type="ARBA" id="ARBA00023235"/>
    </source>
</evidence>
<dbReference type="Gene3D" id="3.40.50.670">
    <property type="match status" value="1"/>
</dbReference>
<dbReference type="InterPro" id="IPR013759">
    <property type="entry name" value="Topo_IIA_B_C"/>
</dbReference>
<comment type="catalytic activity">
    <reaction evidence="1 18 19">
        <text>ATP-dependent breakage, passage and rejoining of double-stranded DNA.</text>
        <dbReference type="EC" id="5.6.2.2"/>
    </reaction>
</comment>
<evidence type="ECO:0000256" key="18">
    <source>
        <dbReference type="PROSITE-ProRule" id="PRU01384"/>
    </source>
</evidence>
<dbReference type="InterPro" id="IPR036890">
    <property type="entry name" value="HATPase_C_sf"/>
</dbReference>
<dbReference type="FunFam" id="3.30.565.10:FF:000092">
    <property type="entry name" value="DNA topoisomerase 2"/>
    <property type="match status" value="1"/>
</dbReference>
<dbReference type="InterPro" id="IPR050634">
    <property type="entry name" value="DNA_Topoisomerase_II"/>
</dbReference>
<dbReference type="Pfam" id="PF00204">
    <property type="entry name" value="DNA_gyraseB"/>
    <property type="match status" value="1"/>
</dbReference>
<keyword evidence="12" id="KW-0460">Magnesium</keyword>
<dbReference type="InterPro" id="IPR001241">
    <property type="entry name" value="Topo_IIA"/>
</dbReference>
<keyword evidence="9" id="KW-0479">Metal-binding</keyword>
<dbReference type="PANTHER" id="PTHR10169">
    <property type="entry name" value="DNA TOPOISOMERASE/GYRASE"/>
    <property type="match status" value="1"/>
</dbReference>
<dbReference type="Gene3D" id="3.90.199.10">
    <property type="entry name" value="Topoisomerase II, domain 5"/>
    <property type="match status" value="1"/>
</dbReference>
<feature type="domain" description="Topo IIA-type catalytic" evidence="21">
    <location>
        <begin position="730"/>
        <end position="1153"/>
    </location>
</feature>
<comment type="caution">
    <text evidence="22">The sequence shown here is derived from an EMBL/GenBank/DDBJ whole genome shotgun (WGS) entry which is preliminary data.</text>
</comment>
<dbReference type="Gene3D" id="1.10.268.10">
    <property type="entry name" value="Topoisomerase, domain 3"/>
    <property type="match status" value="1"/>
</dbReference>
<keyword evidence="13 18" id="KW-0799">Topoisomerase</keyword>
<dbReference type="OrthoDB" id="276498at2759"/>
<dbReference type="InterPro" id="IPR031660">
    <property type="entry name" value="TOPRIM_C"/>
</dbReference>
<evidence type="ECO:0000256" key="4">
    <source>
        <dbReference type="ARBA" id="ARBA00004123"/>
    </source>
</evidence>
<comment type="cofactor">
    <cofactor evidence="2">
        <name>Ca(2+)</name>
        <dbReference type="ChEBI" id="CHEBI:29108"/>
    </cofactor>
</comment>
<evidence type="ECO:0000256" key="19">
    <source>
        <dbReference type="RuleBase" id="RU362094"/>
    </source>
</evidence>
<dbReference type="SUPFAM" id="SSF54211">
    <property type="entry name" value="Ribosomal protein S5 domain 2-like"/>
    <property type="match status" value="1"/>
</dbReference>
<keyword evidence="11 19" id="KW-0067">ATP-binding</keyword>
<evidence type="ECO:0000256" key="11">
    <source>
        <dbReference type="ARBA" id="ARBA00022840"/>
    </source>
</evidence>
<dbReference type="Gene3D" id="3.30.1490.30">
    <property type="match status" value="1"/>
</dbReference>
<dbReference type="SMART" id="SM00434">
    <property type="entry name" value="TOP4c"/>
    <property type="match status" value="1"/>
</dbReference>
<evidence type="ECO:0000256" key="1">
    <source>
        <dbReference type="ARBA" id="ARBA00000185"/>
    </source>
</evidence>
<comment type="subunit">
    <text evidence="6 19">Homodimer.</text>
</comment>
<dbReference type="InterPro" id="IPR013757">
    <property type="entry name" value="Topo_IIA_A_a_sf"/>
</dbReference>
<evidence type="ECO:0000256" key="8">
    <source>
        <dbReference type="ARBA" id="ARBA00019635"/>
    </source>
</evidence>
<keyword evidence="15 18" id="KW-0413">Isomerase</keyword>